<dbReference type="AlphaFoldDB" id="A0A4Q8KDB5"/>
<comment type="subcellular location">
    <subcellularLocation>
        <location evidence="1">Secreted</location>
    </subcellularLocation>
</comment>
<evidence type="ECO:0000256" key="1">
    <source>
        <dbReference type="ARBA" id="ARBA00004613"/>
    </source>
</evidence>
<keyword evidence="2" id="KW-0964">Secreted</keyword>
<evidence type="ECO:0000256" key="4">
    <source>
        <dbReference type="SAM" id="SignalP"/>
    </source>
</evidence>
<dbReference type="EMBL" id="HAHI01000860">
    <property type="protein sequence ID" value="SNX37946.1"/>
    <property type="molecule type" value="Transcribed_RNA"/>
</dbReference>
<accession>A0A4Q8KDB5</accession>
<reference evidence="5" key="2">
    <citation type="submission" date="2019-05" db="EMBL/GenBank/DDBJ databases">
        <title>Unravelling the molecular evolution of spider venoms.</title>
        <authorList>
            <person name="Pineda S."/>
        </authorList>
    </citation>
    <scope>NUCLEOTIDE SEQUENCE</scope>
</reference>
<dbReference type="InterPro" id="IPR004169">
    <property type="entry name" value="Spidertoxin"/>
</dbReference>
<name>A0A4Q8KDB5_9ARAC</name>
<evidence type="ECO:0000256" key="3">
    <source>
        <dbReference type="ARBA" id="ARBA00023157"/>
    </source>
</evidence>
<dbReference type="GO" id="GO:0008200">
    <property type="term" value="F:ion channel inhibitor activity"/>
    <property type="evidence" value="ECO:0007669"/>
    <property type="project" value="InterPro"/>
</dbReference>
<dbReference type="Pfam" id="PF02819">
    <property type="entry name" value="Toxin_9"/>
    <property type="match status" value="1"/>
</dbReference>
<evidence type="ECO:0000313" key="5">
    <source>
        <dbReference type="EMBL" id="SNX37946.1"/>
    </source>
</evidence>
<organism evidence="5">
    <name type="scientific">Heteropoda jugulans</name>
    <dbReference type="NCBI Taxonomy" id="1358901"/>
    <lineage>
        <taxon>Eukaryota</taxon>
        <taxon>Metazoa</taxon>
        <taxon>Ecdysozoa</taxon>
        <taxon>Arthropoda</taxon>
        <taxon>Chelicerata</taxon>
        <taxon>Arachnida</taxon>
        <taxon>Araneae</taxon>
        <taxon>Araneomorphae</taxon>
        <taxon>Entelegynae</taxon>
        <taxon>Dionycha</taxon>
        <taxon>Sparassidae</taxon>
        <taxon>Heteropoda</taxon>
    </lineage>
</organism>
<dbReference type="Gene3D" id="4.10.40.10">
    <property type="match status" value="1"/>
</dbReference>
<keyword evidence="3" id="KW-1015">Disulfide bond</keyword>
<dbReference type="GO" id="GO:0005576">
    <property type="term" value="C:extracellular region"/>
    <property type="evidence" value="ECO:0007669"/>
    <property type="project" value="UniProtKB-SubCell"/>
</dbReference>
<feature type="signal peptide" evidence="4">
    <location>
        <begin position="1"/>
        <end position="19"/>
    </location>
</feature>
<proteinExistence type="predicted"/>
<evidence type="ECO:0000256" key="2">
    <source>
        <dbReference type="ARBA" id="ARBA00022525"/>
    </source>
</evidence>
<keyword evidence="4" id="KW-0732">Signal</keyword>
<feature type="chain" id="PRO_5020280005" evidence="4">
    <location>
        <begin position="20"/>
        <end position="88"/>
    </location>
</feature>
<sequence length="88" mass="9861">MKLYLAVLLIASAVLIVLSEDAPEIRNDALEKSEETGRACAEAYRSCDDVKCCKNRPCKCNIVGYNCKCMDDFFANYLKPVSSEDKTR</sequence>
<reference evidence="5" key="1">
    <citation type="submission" date="2017-05" db="EMBL/GenBank/DDBJ databases">
        <authorList>
            <person name="QRISCLOUD D."/>
        </authorList>
    </citation>
    <scope>NUCLEOTIDE SEQUENCE</scope>
</reference>
<protein>
    <submittedName>
        <fullName evidence="5">U44-Sparatoxin-Hju1b_1</fullName>
    </submittedName>
</protein>
<dbReference type="SUPFAM" id="SSF57059">
    <property type="entry name" value="omega toxin-like"/>
    <property type="match status" value="1"/>
</dbReference>
<dbReference type="CDD" id="cd12960">
    <property type="entry name" value="Spider_toxin"/>
    <property type="match status" value="1"/>
</dbReference>